<evidence type="ECO:0000313" key="2">
    <source>
        <dbReference type="EMBL" id="CZS92126.1"/>
    </source>
</evidence>
<keyword evidence="3" id="KW-1185">Reference proteome</keyword>
<proteinExistence type="predicted"/>
<dbReference type="Proteomes" id="UP000178129">
    <property type="component" value="Unassembled WGS sequence"/>
</dbReference>
<sequence length="203" mass="23134">MQLSQLAIILATLAFATQILASPIPYITKVDTASGQTKYVCVDSDLSCLTKRILEAVASKAAGVEEYIGHAITSITHEHDHLDRDIDDIITSSMNVFKSSLHPHMLRRNVAFEAWTIISQIWKEIGRTRWSWIFKLESSVPCGILVCLMFNVHLRSPPSLPEVFFKNNTRRLKFNTITTCMQDNLRRSCVLHDVDIKYEAIWK</sequence>
<organism evidence="2 3">
    <name type="scientific">Rhynchosporium graminicola</name>
    <dbReference type="NCBI Taxonomy" id="2792576"/>
    <lineage>
        <taxon>Eukaryota</taxon>
        <taxon>Fungi</taxon>
        <taxon>Dikarya</taxon>
        <taxon>Ascomycota</taxon>
        <taxon>Pezizomycotina</taxon>
        <taxon>Leotiomycetes</taxon>
        <taxon>Helotiales</taxon>
        <taxon>Ploettnerulaceae</taxon>
        <taxon>Rhynchosporium</taxon>
    </lineage>
</organism>
<name>A0A1E1K1W8_9HELO</name>
<accession>A0A1E1K1W8</accession>
<feature type="chain" id="PRO_5009445496" evidence="1">
    <location>
        <begin position="22"/>
        <end position="203"/>
    </location>
</feature>
<gene>
    <name evidence="2" type="ORF">RCO7_00716</name>
</gene>
<protein>
    <submittedName>
        <fullName evidence="2">Uncharacterized protein</fullName>
    </submittedName>
</protein>
<comment type="caution">
    <text evidence="2">The sequence shown here is derived from an EMBL/GenBank/DDBJ whole genome shotgun (WGS) entry which is preliminary data.</text>
</comment>
<feature type="signal peptide" evidence="1">
    <location>
        <begin position="1"/>
        <end position="21"/>
    </location>
</feature>
<dbReference type="EMBL" id="FJUW01000005">
    <property type="protein sequence ID" value="CZS92126.1"/>
    <property type="molecule type" value="Genomic_DNA"/>
</dbReference>
<dbReference type="InParanoid" id="A0A1E1K1W8"/>
<evidence type="ECO:0000313" key="3">
    <source>
        <dbReference type="Proteomes" id="UP000178129"/>
    </source>
</evidence>
<evidence type="ECO:0000256" key="1">
    <source>
        <dbReference type="SAM" id="SignalP"/>
    </source>
</evidence>
<dbReference type="AlphaFoldDB" id="A0A1E1K1W8"/>
<reference evidence="3" key="1">
    <citation type="submission" date="2016-03" db="EMBL/GenBank/DDBJ databases">
        <authorList>
            <person name="Ploux O."/>
        </authorList>
    </citation>
    <scope>NUCLEOTIDE SEQUENCE [LARGE SCALE GENOMIC DNA]</scope>
    <source>
        <strain evidence="3">UK7</strain>
    </source>
</reference>
<keyword evidence="1" id="KW-0732">Signal</keyword>